<keyword evidence="1" id="KW-1133">Transmembrane helix</keyword>
<evidence type="ECO:0000313" key="3">
    <source>
        <dbReference type="Proteomes" id="UP000502928"/>
    </source>
</evidence>
<dbReference type="RefSeq" id="WP_166248524.1">
    <property type="nucleotide sequence ID" value="NZ_CP049616.1"/>
</dbReference>
<dbReference type="KEGG" id="mut:GVT53_09995"/>
<dbReference type="AlphaFoldDB" id="A0A6G7J316"/>
<keyword evidence="3" id="KW-1185">Reference proteome</keyword>
<feature type="transmembrane region" description="Helical" evidence="1">
    <location>
        <begin position="69"/>
        <end position="87"/>
    </location>
</feature>
<dbReference type="Proteomes" id="UP000502928">
    <property type="component" value="Chromosome"/>
</dbReference>
<evidence type="ECO:0000313" key="2">
    <source>
        <dbReference type="EMBL" id="QII44999.1"/>
    </source>
</evidence>
<protein>
    <recommendedName>
        <fullName evidence="4">Phage abortive infection protein</fullName>
    </recommendedName>
</protein>
<evidence type="ECO:0000256" key="1">
    <source>
        <dbReference type="SAM" id="Phobius"/>
    </source>
</evidence>
<name>A0A6G7J316_9FLAO</name>
<proteinExistence type="predicted"/>
<reference evidence="2 3" key="1">
    <citation type="submission" date="2020-02" db="EMBL/GenBank/DDBJ databases">
        <title>Complete genome of Muricauda sp. 501str8.</title>
        <authorList>
            <person name="Dong B."/>
            <person name="Zhu S."/>
            <person name="Yang J."/>
            <person name="Chen J."/>
        </authorList>
    </citation>
    <scope>NUCLEOTIDE SEQUENCE [LARGE SCALE GENOMIC DNA]</scope>
    <source>
        <strain evidence="2 3">501str8</strain>
    </source>
</reference>
<accession>A0A6G7J316</accession>
<gene>
    <name evidence="2" type="ORF">GVT53_09995</name>
</gene>
<dbReference type="EMBL" id="CP049616">
    <property type="protein sequence ID" value="QII44999.1"/>
    <property type="molecule type" value="Genomic_DNA"/>
</dbReference>
<keyword evidence="1" id="KW-0812">Transmembrane</keyword>
<feature type="transmembrane region" description="Helical" evidence="1">
    <location>
        <begin position="33"/>
        <end position="49"/>
    </location>
</feature>
<keyword evidence="1" id="KW-0472">Membrane</keyword>
<organism evidence="2 3">
    <name type="scientific">Flagellimonas oceani</name>
    <dbReference type="NCBI Taxonomy" id="2698672"/>
    <lineage>
        <taxon>Bacteria</taxon>
        <taxon>Pseudomonadati</taxon>
        <taxon>Bacteroidota</taxon>
        <taxon>Flavobacteriia</taxon>
        <taxon>Flavobacteriales</taxon>
        <taxon>Flavobacteriaceae</taxon>
        <taxon>Flagellimonas</taxon>
    </lineage>
</organism>
<evidence type="ECO:0008006" key="4">
    <source>
        <dbReference type="Google" id="ProtNLM"/>
    </source>
</evidence>
<sequence>MTKKNNQEQRSEKTKEVEITKDELVILSKREKIFCYSLAVFSLIAPWIFTRYGPFPVLTFSDTGEIGDTIGGISAPFIGLVAAFLVYKSFEAQIKANHSQQVNHREQLNFQQENHDKQMRLIRKEQGLSTLSYLFKEIEPIIYENEAKLERGSIGYMIANLEALEMARKNIGVQNYEEFVSKKEVLIAKEIEKSIYIISYNINHLKVVINHVINYSEEFFGESNTVELTNFYTSKINSIINRCDYRKLLKEPVNNLEGLLRFDDPNDVAVFISSRNDFKEILDKFVGLSFSSLF</sequence>